<proteinExistence type="predicted"/>
<keyword evidence="1" id="KW-0378">Hydrolase</keyword>
<gene>
    <name evidence="1" type="ORF">E4635_00185</name>
</gene>
<name>A0A4Z0LBX4_9FLAO</name>
<dbReference type="GO" id="GO:0016787">
    <property type="term" value="F:hydrolase activity"/>
    <property type="evidence" value="ECO:0007669"/>
    <property type="project" value="UniProtKB-KW"/>
</dbReference>
<dbReference type="Gene3D" id="3.40.50.1820">
    <property type="entry name" value="alpha/beta hydrolase"/>
    <property type="match status" value="1"/>
</dbReference>
<keyword evidence="2" id="KW-1185">Reference proteome</keyword>
<dbReference type="OrthoDB" id="9797755at2"/>
<evidence type="ECO:0000313" key="2">
    <source>
        <dbReference type="Proteomes" id="UP000297407"/>
    </source>
</evidence>
<dbReference type="AlphaFoldDB" id="A0A4Z0LBX4"/>
<protein>
    <submittedName>
        <fullName evidence="1">Alpha/beta hydrolase</fullName>
    </submittedName>
</protein>
<comment type="caution">
    <text evidence="1">The sequence shown here is derived from an EMBL/GenBank/DDBJ whole genome shotgun (WGS) entry which is preliminary data.</text>
</comment>
<accession>A0A4Z0LBX4</accession>
<dbReference type="SUPFAM" id="SSF53474">
    <property type="entry name" value="alpha/beta-Hydrolases"/>
    <property type="match status" value="1"/>
</dbReference>
<dbReference type="PANTHER" id="PTHR36513">
    <property type="entry name" value="ABC TRANSMEMBRANE TYPE-1 DOMAIN-CONTAINING PROTEIN"/>
    <property type="match status" value="1"/>
</dbReference>
<dbReference type="Proteomes" id="UP000297407">
    <property type="component" value="Unassembled WGS sequence"/>
</dbReference>
<sequence>MNKSLVPVERPYGRYYAIQLKETKFKHTIDRGKTSEIIFKWNEIVDNISQPKNDLVIQVAQTNPGSTKYMVKELAKAITETKNIQPLDRIFGVHHQNIDRIGYVSLKEITDETTVKISINWIEESALKEINVPVFRDDEEIQTLGNRELGKIEKQFGTGIQRIYDLMPVIQYEQNHYYKVVERLENIDRMFPKQDKGGKITLFYGTNRNALKIDDDKQIYGSDLDELQLGLCEVNIPKGHVQGELERPRRIIWEFPEDDNKHVMVNKVQPLDRTDFISKFNTVINDAPEKNALLFVHGYRNSFEDAARRTAQLAWDLPFTGFSGFFSWPSSAKYVDYLSDEAKARSSFPALEDFLKQLLLNTQLEHIHIIAHSMGTLVTTLSLNSLRRNSSMGAHLEKIHQLILGASDIDQEEFRNTILPEFKNIGLRRTIYASDHDGALGVSSWGRRGRLRLGQIGNDIFVDENIDTVEASNIDSPNSHGYIFESKLLLTDLFYLITKNLNPAQRRLREVKKELLRYWLFLE</sequence>
<dbReference type="InterPro" id="IPR029058">
    <property type="entry name" value="AB_hydrolase_fold"/>
</dbReference>
<dbReference type="InterPro" id="IPR010297">
    <property type="entry name" value="DUF900_hydrolase"/>
</dbReference>
<dbReference type="EMBL" id="SRLH01000001">
    <property type="protein sequence ID" value="TGD59390.1"/>
    <property type="molecule type" value="Genomic_DNA"/>
</dbReference>
<dbReference type="Pfam" id="PF05990">
    <property type="entry name" value="DUF900"/>
    <property type="match status" value="1"/>
</dbReference>
<dbReference type="PANTHER" id="PTHR36513:SF1">
    <property type="entry name" value="TRANSMEMBRANE PROTEIN"/>
    <property type="match status" value="1"/>
</dbReference>
<organism evidence="1 2">
    <name type="scientific">Flavobacterium humi</name>
    <dbReference type="NCBI Taxonomy" id="2562683"/>
    <lineage>
        <taxon>Bacteria</taxon>
        <taxon>Pseudomonadati</taxon>
        <taxon>Bacteroidota</taxon>
        <taxon>Flavobacteriia</taxon>
        <taxon>Flavobacteriales</taxon>
        <taxon>Flavobacteriaceae</taxon>
        <taxon>Flavobacterium</taxon>
    </lineage>
</organism>
<evidence type="ECO:0000313" key="1">
    <source>
        <dbReference type="EMBL" id="TGD59390.1"/>
    </source>
</evidence>
<reference evidence="1 2" key="1">
    <citation type="submission" date="2019-04" db="EMBL/GenBank/DDBJ databases">
        <title>Flavobacterium sp. strain DS2-A Genome sequencing and assembly.</title>
        <authorList>
            <person name="Kim I."/>
        </authorList>
    </citation>
    <scope>NUCLEOTIDE SEQUENCE [LARGE SCALE GENOMIC DNA]</scope>
    <source>
        <strain evidence="1 2">DS2-A</strain>
    </source>
</reference>
<dbReference type="RefSeq" id="WP_135524596.1">
    <property type="nucleotide sequence ID" value="NZ_SRLH01000001.1"/>
</dbReference>